<dbReference type="PANTHER" id="PTHR30029:SF2">
    <property type="entry name" value="STAGE V SPORULATION PROTEIN R"/>
    <property type="match status" value="1"/>
</dbReference>
<evidence type="ECO:0000256" key="1">
    <source>
        <dbReference type="SAM" id="MobiDB-lite"/>
    </source>
</evidence>
<dbReference type="Pfam" id="PF24755">
    <property type="entry name" value="SpoVR_C"/>
    <property type="match status" value="1"/>
</dbReference>
<reference evidence="5" key="1">
    <citation type="journal article" date="2019" name="Int. J. Syst. Evol. Microbiol.">
        <title>The Global Catalogue of Microorganisms (GCM) 10K type strain sequencing project: providing services to taxonomists for standard genome sequencing and annotation.</title>
        <authorList>
            <consortium name="The Broad Institute Genomics Platform"/>
            <consortium name="The Broad Institute Genome Sequencing Center for Infectious Disease"/>
            <person name="Wu L."/>
            <person name="Ma J."/>
        </authorList>
    </citation>
    <scope>NUCLEOTIDE SEQUENCE [LARGE SCALE GENOMIC DNA]</scope>
    <source>
        <strain evidence="5">NBRC 106396</strain>
    </source>
</reference>
<evidence type="ECO:0000313" key="4">
    <source>
        <dbReference type="EMBL" id="MFC7372933.1"/>
    </source>
</evidence>
<feature type="domain" description="SpoVR-like C-terminal" evidence="3">
    <location>
        <begin position="396"/>
        <end position="447"/>
    </location>
</feature>
<evidence type="ECO:0000259" key="2">
    <source>
        <dbReference type="Pfam" id="PF04293"/>
    </source>
</evidence>
<dbReference type="InterPro" id="IPR056174">
    <property type="entry name" value="SpoVR_N"/>
</dbReference>
<dbReference type="EMBL" id="JBHTCP010000048">
    <property type="protein sequence ID" value="MFC7372933.1"/>
    <property type="molecule type" value="Genomic_DNA"/>
</dbReference>
<dbReference type="Proteomes" id="UP001596549">
    <property type="component" value="Unassembled WGS sequence"/>
</dbReference>
<dbReference type="InterPro" id="IPR007390">
    <property type="entry name" value="Spore_V_R"/>
</dbReference>
<evidence type="ECO:0000313" key="5">
    <source>
        <dbReference type="Proteomes" id="UP001596549"/>
    </source>
</evidence>
<name>A0ABW2NUM0_9BACL</name>
<organism evidence="4 5">
    <name type="scientific">Fictibacillus iocasae</name>
    <dbReference type="NCBI Taxonomy" id="2715437"/>
    <lineage>
        <taxon>Bacteria</taxon>
        <taxon>Bacillati</taxon>
        <taxon>Bacillota</taxon>
        <taxon>Bacilli</taxon>
        <taxon>Bacillales</taxon>
        <taxon>Fictibacillaceae</taxon>
        <taxon>Fictibacillus</taxon>
    </lineage>
</organism>
<feature type="region of interest" description="Disordered" evidence="1">
    <location>
        <begin position="178"/>
        <end position="212"/>
    </location>
</feature>
<keyword evidence="5" id="KW-1185">Reference proteome</keyword>
<sequence length="467" mass="55373">MNYDVQNKQLEYAIAEITEIAEGFGLDFYPMRYEICPADIIYTFGAYGMPTRFSHWSFGKQFHKMKLQYDLGLSKIYELVINSDPCYAFLLDTNSLIQNKLIIAHVLAHCDFFKNNVRFSNTRRDMVESMTATAERVAQYEMLYGKKAVEEFLDAVLAIQEHIDPSIVRGKLEYRLDEEEEEPAKRETEYDDLWGLDGKKEEPQKRKKSFPPQPEKDILLFIEEYSRELEEWQRDILSMMREEMLYFWPQLETKIMNEGWASYWHAKILQEMDLTSHETIEFAKLNAGVVQPSTTSINPYYLGLQIFKDIEERYNNPNEELRLQGVLPGSGREKMYEVRELESDMSFIRNYLTKDLAEREDMYLFQKQGKDYKIVDKEWENVRDQLVGMRVNGGFPYLTVKNGDYLKNGELYLHHSYEGIELDVKYLEKVLPHLHYLWGRTVHMETKIEEKPVLFTFDGKSVHRKYL</sequence>
<dbReference type="Pfam" id="PF04293">
    <property type="entry name" value="SpoVR"/>
    <property type="match status" value="1"/>
</dbReference>
<protein>
    <submittedName>
        <fullName evidence="4">SpoVR family protein</fullName>
    </submittedName>
</protein>
<proteinExistence type="predicted"/>
<dbReference type="RefSeq" id="WP_379750498.1">
    <property type="nucleotide sequence ID" value="NZ_JBHTCP010000048.1"/>
</dbReference>
<accession>A0ABW2NUM0</accession>
<evidence type="ECO:0000259" key="3">
    <source>
        <dbReference type="Pfam" id="PF24755"/>
    </source>
</evidence>
<comment type="caution">
    <text evidence="4">The sequence shown here is derived from an EMBL/GenBank/DDBJ whole genome shotgun (WGS) entry which is preliminary data.</text>
</comment>
<dbReference type="InterPro" id="IPR057008">
    <property type="entry name" value="SpoVR-like_C"/>
</dbReference>
<feature type="domain" description="SpoVR protein-like N-terminal" evidence="2">
    <location>
        <begin position="6"/>
        <end position="392"/>
    </location>
</feature>
<gene>
    <name evidence="4" type="ORF">ACFQPF_14855</name>
</gene>
<dbReference type="PANTHER" id="PTHR30029">
    <property type="entry name" value="STAGE V SPORULATION PROTEIN R"/>
    <property type="match status" value="1"/>
</dbReference>